<dbReference type="AlphaFoldDB" id="A0A165D9A2"/>
<protein>
    <submittedName>
        <fullName evidence="1">Uncharacterized protein</fullName>
    </submittedName>
</protein>
<dbReference type="STRING" id="1314781.A0A165D9A2"/>
<sequence length="85" mass="9964">QNWKAFMKKHGAQIRDFNFKPGSLVLIRNTIMEKDLSRRKTEDRYLGPMIVVQRNRGGNYVIAEMDGTISMLRCAAFRVIPYFPR</sequence>
<dbReference type="Proteomes" id="UP000077266">
    <property type="component" value="Unassembled WGS sequence"/>
</dbReference>
<evidence type="ECO:0000313" key="1">
    <source>
        <dbReference type="EMBL" id="KZV84047.1"/>
    </source>
</evidence>
<dbReference type="OrthoDB" id="444848at2759"/>
<evidence type="ECO:0000313" key="2">
    <source>
        <dbReference type="Proteomes" id="UP000077266"/>
    </source>
</evidence>
<name>A0A165D9A2_EXIGL</name>
<proteinExistence type="predicted"/>
<keyword evidence="2" id="KW-1185">Reference proteome</keyword>
<feature type="non-terminal residue" evidence="1">
    <location>
        <position position="1"/>
    </location>
</feature>
<dbReference type="EMBL" id="KV426243">
    <property type="protein sequence ID" value="KZV84047.1"/>
    <property type="molecule type" value="Genomic_DNA"/>
</dbReference>
<reference evidence="1 2" key="1">
    <citation type="journal article" date="2016" name="Mol. Biol. Evol.">
        <title>Comparative Genomics of Early-Diverging Mushroom-Forming Fungi Provides Insights into the Origins of Lignocellulose Decay Capabilities.</title>
        <authorList>
            <person name="Nagy L.G."/>
            <person name="Riley R."/>
            <person name="Tritt A."/>
            <person name="Adam C."/>
            <person name="Daum C."/>
            <person name="Floudas D."/>
            <person name="Sun H."/>
            <person name="Yadav J.S."/>
            <person name="Pangilinan J."/>
            <person name="Larsson K.H."/>
            <person name="Matsuura K."/>
            <person name="Barry K."/>
            <person name="Labutti K."/>
            <person name="Kuo R."/>
            <person name="Ohm R.A."/>
            <person name="Bhattacharya S.S."/>
            <person name="Shirouzu T."/>
            <person name="Yoshinaga Y."/>
            <person name="Martin F.M."/>
            <person name="Grigoriev I.V."/>
            <person name="Hibbett D.S."/>
        </authorList>
    </citation>
    <scope>NUCLEOTIDE SEQUENCE [LARGE SCALE GENOMIC DNA]</scope>
    <source>
        <strain evidence="1 2">HHB12029</strain>
    </source>
</reference>
<accession>A0A165D9A2</accession>
<gene>
    <name evidence="1" type="ORF">EXIGLDRAFT_560796</name>
</gene>
<organism evidence="1 2">
    <name type="scientific">Exidia glandulosa HHB12029</name>
    <dbReference type="NCBI Taxonomy" id="1314781"/>
    <lineage>
        <taxon>Eukaryota</taxon>
        <taxon>Fungi</taxon>
        <taxon>Dikarya</taxon>
        <taxon>Basidiomycota</taxon>
        <taxon>Agaricomycotina</taxon>
        <taxon>Agaricomycetes</taxon>
        <taxon>Auriculariales</taxon>
        <taxon>Exidiaceae</taxon>
        <taxon>Exidia</taxon>
    </lineage>
</organism>
<dbReference type="InParanoid" id="A0A165D9A2"/>
<feature type="non-terminal residue" evidence="1">
    <location>
        <position position="85"/>
    </location>
</feature>